<proteinExistence type="predicted"/>
<evidence type="ECO:0008006" key="3">
    <source>
        <dbReference type="Google" id="ProtNLM"/>
    </source>
</evidence>
<reference evidence="1 2" key="1">
    <citation type="journal article" date="2023" name="J. Hered.">
        <title>Chromosome-level genome of the wood stork (Mycteria americana) provides insight into avian chromosome evolution.</title>
        <authorList>
            <person name="Flamio R. Jr."/>
            <person name="Ramstad K.M."/>
        </authorList>
    </citation>
    <scope>NUCLEOTIDE SEQUENCE [LARGE SCALE GENOMIC DNA]</scope>
    <source>
        <strain evidence="1">JAX WOST 10</strain>
    </source>
</reference>
<dbReference type="Proteomes" id="UP001333110">
    <property type="component" value="Unassembled WGS sequence"/>
</dbReference>
<sequence>MLREMVNAITRPLLIMFESYRERFLRTSDEQCPSRVCAGPVLFNIFINNINSGIECTLSEFADDIKLSGAVDIPEGWDAIQRDLDKFKKWSHVNLMRFNKAKYKVLHMGRGNPQYQHRLGDEGIESSPEEKGLGVLIDEKMDMNLQCALAAQKPNHILGCIKRSVEGGDFPLYSALVRPHLEYCIQLWSPQYRKDMDLLKWV</sequence>
<evidence type="ECO:0000313" key="2">
    <source>
        <dbReference type="Proteomes" id="UP001333110"/>
    </source>
</evidence>
<organism evidence="1 2">
    <name type="scientific">Mycteria americana</name>
    <name type="common">Wood stork</name>
    <dbReference type="NCBI Taxonomy" id="33587"/>
    <lineage>
        <taxon>Eukaryota</taxon>
        <taxon>Metazoa</taxon>
        <taxon>Chordata</taxon>
        <taxon>Craniata</taxon>
        <taxon>Vertebrata</taxon>
        <taxon>Euteleostomi</taxon>
        <taxon>Archelosauria</taxon>
        <taxon>Archosauria</taxon>
        <taxon>Dinosauria</taxon>
        <taxon>Saurischia</taxon>
        <taxon>Theropoda</taxon>
        <taxon>Coelurosauria</taxon>
        <taxon>Aves</taxon>
        <taxon>Neognathae</taxon>
        <taxon>Neoaves</taxon>
        <taxon>Aequornithes</taxon>
        <taxon>Ciconiiformes</taxon>
        <taxon>Ciconiidae</taxon>
        <taxon>Mycteria</taxon>
    </lineage>
</organism>
<gene>
    <name evidence="1" type="ORF">QYF61_013630</name>
</gene>
<dbReference type="EMBL" id="JAUNZN010000001">
    <property type="protein sequence ID" value="KAK4830797.1"/>
    <property type="molecule type" value="Genomic_DNA"/>
</dbReference>
<protein>
    <recommendedName>
        <fullName evidence="3">Reverse transcriptase domain-containing protein</fullName>
    </recommendedName>
</protein>
<dbReference type="PANTHER" id="PTHR33332">
    <property type="entry name" value="REVERSE TRANSCRIPTASE DOMAIN-CONTAINING PROTEIN"/>
    <property type="match status" value="1"/>
</dbReference>
<dbReference type="AlphaFoldDB" id="A0AAN7PF79"/>
<comment type="caution">
    <text evidence="1">The sequence shown here is derived from an EMBL/GenBank/DDBJ whole genome shotgun (WGS) entry which is preliminary data.</text>
</comment>
<evidence type="ECO:0000313" key="1">
    <source>
        <dbReference type="EMBL" id="KAK4830797.1"/>
    </source>
</evidence>
<accession>A0AAN7PF79</accession>
<keyword evidence="2" id="KW-1185">Reference proteome</keyword>
<name>A0AAN7PF79_MYCAM</name>